<feature type="transmembrane region" description="Helical" evidence="19">
    <location>
        <begin position="681"/>
        <end position="704"/>
    </location>
</feature>
<organism evidence="23 24">
    <name type="scientific">Aromia moschata</name>
    <dbReference type="NCBI Taxonomy" id="1265417"/>
    <lineage>
        <taxon>Eukaryota</taxon>
        <taxon>Metazoa</taxon>
        <taxon>Ecdysozoa</taxon>
        <taxon>Arthropoda</taxon>
        <taxon>Hexapoda</taxon>
        <taxon>Insecta</taxon>
        <taxon>Pterygota</taxon>
        <taxon>Neoptera</taxon>
        <taxon>Endopterygota</taxon>
        <taxon>Coleoptera</taxon>
        <taxon>Polyphaga</taxon>
        <taxon>Cucujiformia</taxon>
        <taxon>Chrysomeloidea</taxon>
        <taxon>Cerambycidae</taxon>
        <taxon>Cerambycinae</taxon>
        <taxon>Callichromatini</taxon>
        <taxon>Aromia</taxon>
    </lineage>
</organism>
<evidence type="ECO:0000256" key="10">
    <source>
        <dbReference type="ARBA" id="ARBA00023136"/>
    </source>
</evidence>
<comment type="subcellular location">
    <subcellularLocation>
        <location evidence="1">Cell membrane</location>
    </subcellularLocation>
    <subcellularLocation>
        <location evidence="2">Membrane</location>
        <topology evidence="2">Single-pass type I membrane protein</topology>
    </subcellularLocation>
</comment>
<evidence type="ECO:0000256" key="2">
    <source>
        <dbReference type="ARBA" id="ARBA00004479"/>
    </source>
</evidence>
<keyword evidence="3" id="KW-1003">Cell membrane</keyword>
<keyword evidence="4" id="KW-0358">Heparin-binding</keyword>
<reference evidence="23" key="1">
    <citation type="journal article" date="2023" name="Insect Mol. Biol.">
        <title>Genome sequencing provides insights into the evolution of gene families encoding plant cell wall-degrading enzymes in longhorned beetles.</title>
        <authorList>
            <person name="Shin N.R."/>
            <person name="Okamura Y."/>
            <person name="Kirsch R."/>
            <person name="Pauchet Y."/>
        </authorList>
    </citation>
    <scope>NUCLEOTIDE SEQUENCE</scope>
    <source>
        <strain evidence="23">AMC_N1</strain>
    </source>
</reference>
<dbReference type="InterPro" id="IPR003961">
    <property type="entry name" value="FN3_dom"/>
</dbReference>
<evidence type="ECO:0000256" key="8">
    <source>
        <dbReference type="ARBA" id="ARBA00022974"/>
    </source>
</evidence>
<dbReference type="PANTHER" id="PTHR44170:SF33">
    <property type="entry name" value="BROTHER OF IHOG, ISOFORM G-RELATED"/>
    <property type="match status" value="1"/>
</dbReference>
<dbReference type="Pfam" id="PF07679">
    <property type="entry name" value="I-set"/>
    <property type="match status" value="1"/>
</dbReference>
<keyword evidence="11" id="KW-1015">Disulfide bond</keyword>
<dbReference type="Proteomes" id="UP001162162">
    <property type="component" value="Unassembled WGS sequence"/>
</dbReference>
<dbReference type="GO" id="GO:0030154">
    <property type="term" value="P:cell differentiation"/>
    <property type="evidence" value="ECO:0007669"/>
    <property type="project" value="UniProtKB-ARBA"/>
</dbReference>
<dbReference type="InterPro" id="IPR003599">
    <property type="entry name" value="Ig_sub"/>
</dbReference>
<evidence type="ECO:0000256" key="19">
    <source>
        <dbReference type="SAM" id="Phobius"/>
    </source>
</evidence>
<feature type="region of interest" description="Disordered" evidence="18">
    <location>
        <begin position="737"/>
        <end position="767"/>
    </location>
</feature>
<comment type="function">
    <text evidence="14">Mediates response to the active Hedgehog (Hh) protein signal in embryos, functioning upstream or at the level of patched (ptc).</text>
</comment>
<sequence>MEGAHIFCAISTILVVVFELALSDPDSMAVRPERISLSMGFETMLTCEMKIEPDRFQWKFYPTDDPYNPNVPIDLSNATFQFVPAERTPQQWQANHHWLRISIGSEVMVKPTTAGDYQCLAYYGAYVIALVPSRLTIATIKDFPSQKSDDLTVVAGNTVAWRCLPPESNPEALIDYYKNEQYVVPYPRTQSKSLILPNVSVESSGVFKCNATNNMETKSSPTRFDLKVVNRGPPKAPFFVIEPRRTYTAIKGDTVFLECAAVGNPVPKVFWFKKNGRLPSDRTEMLNGGLNILDVAASDEGVYVCNHTNQHGTVSHQIALVYNEEPSVDCLHNSTEVKQGDNLDLECVVTGVPRPRLAWFLNGFSVGNDSGVEAVGNRVYFRPVEKRHAGNLQLFASNRVRTTYDSVSVLVIPLSMSVDVSAAPAHKHHKHKGGAARKQPKHKTTMVPPSKPTISRLSDESVTVRWSVPDNDGLPIKFFKVQYREVGPANSNDPHRGKASRWKTTNADIAPNIQAFDITNLKPDHIYRFRIAAVYSNDDNKLSENSDKFHLRRLDFDNKIPLPIPRLVETETVNETAIKVYWEYAKTDHVSVDGFYISYMSASTAGDYIKATVDGEHVREYVITHLQPDTIYDIKLQSFNSKFASDFSPIMNASTWINQSSPENSTTQAPPGGEKAGFSNLYVTVAGVVIVCALLISAVVFLIMCRKWKKKKESTDRDKASVDSHIQAEGNECRVRAEVQTEGERLHPSLQQDNDHRQSLGRSGQQAISSSVVFQNQNVIEMPRLTAQNNNCSQESGSSGSTSRQESPADPKDKAKQKGKDKTKRVKSSAENVSSGENYV</sequence>
<evidence type="ECO:0000313" key="23">
    <source>
        <dbReference type="EMBL" id="KAJ8938581.1"/>
    </source>
</evidence>
<dbReference type="InterPro" id="IPR007110">
    <property type="entry name" value="Ig-like_dom"/>
</dbReference>
<evidence type="ECO:0000256" key="11">
    <source>
        <dbReference type="ARBA" id="ARBA00023157"/>
    </source>
</evidence>
<dbReference type="PANTHER" id="PTHR44170">
    <property type="entry name" value="PROTEIN SIDEKICK"/>
    <property type="match status" value="1"/>
</dbReference>
<keyword evidence="6 20" id="KW-0732">Signal</keyword>
<evidence type="ECO:0000256" key="6">
    <source>
        <dbReference type="ARBA" id="ARBA00022729"/>
    </source>
</evidence>
<dbReference type="GO" id="GO:0005886">
    <property type="term" value="C:plasma membrane"/>
    <property type="evidence" value="ECO:0007669"/>
    <property type="project" value="UniProtKB-SubCell"/>
</dbReference>
<evidence type="ECO:0000256" key="14">
    <source>
        <dbReference type="ARBA" id="ARBA00037573"/>
    </source>
</evidence>
<dbReference type="Pfam" id="PF13927">
    <property type="entry name" value="Ig_3"/>
    <property type="match status" value="1"/>
</dbReference>
<evidence type="ECO:0000256" key="5">
    <source>
        <dbReference type="ARBA" id="ARBA00022692"/>
    </source>
</evidence>
<dbReference type="EMBL" id="JAPWTK010000547">
    <property type="protein sequence ID" value="KAJ8938581.1"/>
    <property type="molecule type" value="Genomic_DNA"/>
</dbReference>
<feature type="domain" description="Ig-like" evidence="21">
    <location>
        <begin position="237"/>
        <end position="321"/>
    </location>
</feature>
<keyword evidence="13" id="KW-0393">Immunoglobulin domain</keyword>
<evidence type="ECO:0000256" key="13">
    <source>
        <dbReference type="ARBA" id="ARBA00023319"/>
    </source>
</evidence>
<feature type="compositionally biased region" description="Polar residues" evidence="18">
    <location>
        <begin position="829"/>
        <end position="840"/>
    </location>
</feature>
<name>A0AAV8XHW8_9CUCU</name>
<dbReference type="SMART" id="SM00408">
    <property type="entry name" value="IGc2"/>
    <property type="match status" value="3"/>
</dbReference>
<comment type="similarity">
    <text evidence="15">Belongs to the immunoglobulin superfamily. IHOG family.</text>
</comment>
<evidence type="ECO:0000256" key="1">
    <source>
        <dbReference type="ARBA" id="ARBA00004236"/>
    </source>
</evidence>
<evidence type="ECO:0000256" key="12">
    <source>
        <dbReference type="ARBA" id="ARBA00023180"/>
    </source>
</evidence>
<evidence type="ECO:0000256" key="15">
    <source>
        <dbReference type="ARBA" id="ARBA00038144"/>
    </source>
</evidence>
<feature type="chain" id="PRO_5043698393" description="Interference hedgehog" evidence="20">
    <location>
        <begin position="24"/>
        <end position="840"/>
    </location>
</feature>
<keyword evidence="7" id="KW-0677">Repeat</keyword>
<proteinExistence type="inferred from homology"/>
<evidence type="ECO:0000256" key="7">
    <source>
        <dbReference type="ARBA" id="ARBA00022737"/>
    </source>
</evidence>
<dbReference type="SUPFAM" id="SSF48726">
    <property type="entry name" value="Immunoglobulin"/>
    <property type="match status" value="3"/>
</dbReference>
<dbReference type="GO" id="GO:0009653">
    <property type="term" value="P:anatomical structure morphogenesis"/>
    <property type="evidence" value="ECO:0007669"/>
    <property type="project" value="UniProtKB-ARBA"/>
</dbReference>
<evidence type="ECO:0000256" key="4">
    <source>
        <dbReference type="ARBA" id="ARBA00022674"/>
    </source>
</evidence>
<evidence type="ECO:0000256" key="18">
    <source>
        <dbReference type="SAM" id="MobiDB-lite"/>
    </source>
</evidence>
<keyword evidence="8" id="KW-0654">Proteoglycan</keyword>
<evidence type="ECO:0000313" key="24">
    <source>
        <dbReference type="Proteomes" id="UP001162162"/>
    </source>
</evidence>
<dbReference type="InterPro" id="IPR013783">
    <property type="entry name" value="Ig-like_fold"/>
</dbReference>
<dbReference type="Pfam" id="PF00041">
    <property type="entry name" value="fn3"/>
    <property type="match status" value="2"/>
</dbReference>
<keyword evidence="12" id="KW-0325">Glycoprotein</keyword>
<protein>
    <recommendedName>
        <fullName evidence="17">Interference hedgehog</fullName>
    </recommendedName>
</protein>
<comment type="subunit">
    <text evidence="16">Homodimer. Heterotetramer; 2 iHog chains bind 2 hh chains when facilitated by heparin, heparin is required to promote high-affinity interactions between hh and iHog.</text>
</comment>
<dbReference type="SUPFAM" id="SSF49265">
    <property type="entry name" value="Fibronectin type III"/>
    <property type="match status" value="1"/>
</dbReference>
<dbReference type="InterPro" id="IPR036116">
    <property type="entry name" value="FN3_sf"/>
</dbReference>
<feature type="compositionally biased region" description="Basic and acidic residues" evidence="18">
    <location>
        <begin position="807"/>
        <end position="820"/>
    </location>
</feature>
<dbReference type="InterPro" id="IPR003598">
    <property type="entry name" value="Ig_sub2"/>
</dbReference>
<dbReference type="SMART" id="SM00409">
    <property type="entry name" value="IG"/>
    <property type="match status" value="4"/>
</dbReference>
<gene>
    <name evidence="23" type="ORF">NQ318_013635</name>
</gene>
<evidence type="ECO:0000256" key="9">
    <source>
        <dbReference type="ARBA" id="ARBA00022989"/>
    </source>
</evidence>
<feature type="domain" description="Ig-like" evidence="21">
    <location>
        <begin position="132"/>
        <end position="225"/>
    </location>
</feature>
<evidence type="ECO:0000259" key="22">
    <source>
        <dbReference type="PROSITE" id="PS50853"/>
    </source>
</evidence>
<feature type="compositionally biased region" description="Basic and acidic residues" evidence="18">
    <location>
        <begin position="737"/>
        <end position="758"/>
    </location>
</feature>
<evidence type="ECO:0000256" key="17">
    <source>
        <dbReference type="ARBA" id="ARBA00041099"/>
    </source>
</evidence>
<dbReference type="GO" id="GO:0098609">
    <property type="term" value="P:cell-cell adhesion"/>
    <property type="evidence" value="ECO:0007669"/>
    <property type="project" value="UniProtKB-ARBA"/>
</dbReference>
<dbReference type="SMART" id="SM00060">
    <property type="entry name" value="FN3"/>
    <property type="match status" value="2"/>
</dbReference>
<feature type="compositionally biased region" description="Low complexity" evidence="18">
    <location>
        <begin position="793"/>
        <end position="806"/>
    </location>
</feature>
<dbReference type="InterPro" id="IPR036179">
    <property type="entry name" value="Ig-like_dom_sf"/>
</dbReference>
<dbReference type="GO" id="GO:0007399">
    <property type="term" value="P:nervous system development"/>
    <property type="evidence" value="ECO:0007669"/>
    <property type="project" value="TreeGrafter"/>
</dbReference>
<feature type="region of interest" description="Disordered" evidence="18">
    <location>
        <begin position="423"/>
        <end position="455"/>
    </location>
</feature>
<dbReference type="InterPro" id="IPR013098">
    <property type="entry name" value="Ig_I-set"/>
</dbReference>
<evidence type="ECO:0000259" key="21">
    <source>
        <dbReference type="PROSITE" id="PS50835"/>
    </source>
</evidence>
<evidence type="ECO:0000256" key="3">
    <source>
        <dbReference type="ARBA" id="ARBA00022475"/>
    </source>
</evidence>
<accession>A0AAV8XHW8</accession>
<dbReference type="AlphaFoldDB" id="A0AAV8XHW8"/>
<feature type="signal peptide" evidence="20">
    <location>
        <begin position="1"/>
        <end position="23"/>
    </location>
</feature>
<keyword evidence="9 19" id="KW-1133">Transmembrane helix</keyword>
<comment type="caution">
    <text evidence="23">The sequence shown here is derived from an EMBL/GenBank/DDBJ whole genome shotgun (WGS) entry which is preliminary data.</text>
</comment>
<dbReference type="PROSITE" id="PS50835">
    <property type="entry name" value="IG_LIKE"/>
    <property type="match status" value="3"/>
</dbReference>
<dbReference type="Gene3D" id="2.60.40.10">
    <property type="entry name" value="Immunoglobulins"/>
    <property type="match status" value="5"/>
</dbReference>
<keyword evidence="5 19" id="KW-0812">Transmembrane</keyword>
<dbReference type="FunFam" id="2.60.40.10:FF:000005">
    <property type="entry name" value="Neuronal cell adhesion molecule"/>
    <property type="match status" value="1"/>
</dbReference>
<dbReference type="CDD" id="cd00063">
    <property type="entry name" value="FN3"/>
    <property type="match status" value="2"/>
</dbReference>
<feature type="domain" description="Fibronectin type-III" evidence="22">
    <location>
        <begin position="564"/>
        <end position="658"/>
    </location>
</feature>
<dbReference type="CDD" id="cd00096">
    <property type="entry name" value="Ig"/>
    <property type="match status" value="1"/>
</dbReference>
<feature type="domain" description="Ig-like" evidence="21">
    <location>
        <begin position="326"/>
        <end position="408"/>
    </location>
</feature>
<evidence type="ECO:0000256" key="20">
    <source>
        <dbReference type="SAM" id="SignalP"/>
    </source>
</evidence>
<feature type="compositionally biased region" description="Basic residues" evidence="18">
    <location>
        <begin position="425"/>
        <end position="444"/>
    </location>
</feature>
<dbReference type="PROSITE" id="PS50853">
    <property type="entry name" value="FN3"/>
    <property type="match status" value="2"/>
</dbReference>
<keyword evidence="10 19" id="KW-0472">Membrane</keyword>
<feature type="region of interest" description="Disordered" evidence="18">
    <location>
        <begin position="784"/>
        <end position="840"/>
    </location>
</feature>
<keyword evidence="24" id="KW-1185">Reference proteome</keyword>
<feature type="domain" description="Fibronectin type-III" evidence="22">
    <location>
        <begin position="448"/>
        <end position="554"/>
    </location>
</feature>
<evidence type="ECO:0000256" key="16">
    <source>
        <dbReference type="ARBA" id="ARBA00038530"/>
    </source>
</evidence>